<dbReference type="EMBL" id="JBIAXI010000028">
    <property type="protein sequence ID" value="MFF4778160.1"/>
    <property type="molecule type" value="Genomic_DNA"/>
</dbReference>
<organism evidence="2 3">
    <name type="scientific">Microtetraspora fusca</name>
    <dbReference type="NCBI Taxonomy" id="1997"/>
    <lineage>
        <taxon>Bacteria</taxon>
        <taxon>Bacillati</taxon>
        <taxon>Actinomycetota</taxon>
        <taxon>Actinomycetes</taxon>
        <taxon>Streptosporangiales</taxon>
        <taxon>Streptosporangiaceae</taxon>
        <taxon>Microtetraspora</taxon>
    </lineage>
</organism>
<comment type="caution">
    <text evidence="2">The sequence shown here is derived from an EMBL/GenBank/DDBJ whole genome shotgun (WGS) entry which is preliminary data.</text>
</comment>
<gene>
    <name evidence="2" type="ORF">ACFY05_35570</name>
</gene>
<evidence type="ECO:0000313" key="3">
    <source>
        <dbReference type="Proteomes" id="UP001602119"/>
    </source>
</evidence>
<evidence type="ECO:0008006" key="4">
    <source>
        <dbReference type="Google" id="ProtNLM"/>
    </source>
</evidence>
<accession>A0ABW6VFL3</accession>
<proteinExistence type="predicted"/>
<reference evidence="2 3" key="1">
    <citation type="submission" date="2024-10" db="EMBL/GenBank/DDBJ databases">
        <title>The Natural Products Discovery Center: Release of the First 8490 Sequenced Strains for Exploring Actinobacteria Biosynthetic Diversity.</title>
        <authorList>
            <person name="Kalkreuter E."/>
            <person name="Kautsar S.A."/>
            <person name="Yang D."/>
            <person name="Bader C.D."/>
            <person name="Teijaro C.N."/>
            <person name="Fluegel L."/>
            <person name="Davis C.M."/>
            <person name="Simpson J.R."/>
            <person name="Lauterbach L."/>
            <person name="Steele A.D."/>
            <person name="Gui C."/>
            <person name="Meng S."/>
            <person name="Li G."/>
            <person name="Viehrig K."/>
            <person name="Ye F."/>
            <person name="Su P."/>
            <person name="Kiefer A.F."/>
            <person name="Nichols A."/>
            <person name="Cepeda A.J."/>
            <person name="Yan W."/>
            <person name="Fan B."/>
            <person name="Jiang Y."/>
            <person name="Adhikari A."/>
            <person name="Zheng C.-J."/>
            <person name="Schuster L."/>
            <person name="Cowan T.M."/>
            <person name="Smanski M.J."/>
            <person name="Chevrette M.G."/>
            <person name="De Carvalho L.P.S."/>
            <person name="Shen B."/>
        </authorList>
    </citation>
    <scope>NUCLEOTIDE SEQUENCE [LARGE SCALE GENOMIC DNA]</scope>
    <source>
        <strain evidence="2 3">NPDC001281</strain>
    </source>
</reference>
<protein>
    <recommendedName>
        <fullName evidence="4">Tc1-like transposase DDE domain-containing protein</fullName>
    </recommendedName>
</protein>
<evidence type="ECO:0000256" key="1">
    <source>
        <dbReference type="SAM" id="MobiDB-lite"/>
    </source>
</evidence>
<feature type="region of interest" description="Disordered" evidence="1">
    <location>
        <begin position="117"/>
        <end position="140"/>
    </location>
</feature>
<sequence>MHLDTVRMWRGQLAEHRLARVGRPPPLGTPERLSSHRAQKAADRLTAAFPNAVMVHTPVHASWLNQVEIYFSAVQRKVTHNDFTDLAQVGDRLRAFEDRYNATGTAIPVEVHHLRPGRTAGQARPAHRRSQEESSFCLAA</sequence>
<name>A0ABW6VFL3_MICFU</name>
<dbReference type="RefSeq" id="WP_387346698.1">
    <property type="nucleotide sequence ID" value="NZ_JBIAXI010000028.1"/>
</dbReference>
<evidence type="ECO:0000313" key="2">
    <source>
        <dbReference type="EMBL" id="MFF4778160.1"/>
    </source>
</evidence>
<keyword evidence="3" id="KW-1185">Reference proteome</keyword>
<dbReference type="Proteomes" id="UP001602119">
    <property type="component" value="Unassembled WGS sequence"/>
</dbReference>